<dbReference type="AlphaFoldDB" id="A0A9Q0F7M4"/>
<evidence type="ECO:0000313" key="2">
    <source>
        <dbReference type="Proteomes" id="UP001141552"/>
    </source>
</evidence>
<dbReference type="OrthoDB" id="1933483at2759"/>
<evidence type="ECO:0000313" key="1">
    <source>
        <dbReference type="EMBL" id="KAJ4826459.1"/>
    </source>
</evidence>
<dbReference type="Proteomes" id="UP001141552">
    <property type="component" value="Unassembled WGS sequence"/>
</dbReference>
<dbReference type="EMBL" id="JAKUCV010006663">
    <property type="protein sequence ID" value="KAJ4826459.1"/>
    <property type="molecule type" value="Genomic_DNA"/>
</dbReference>
<evidence type="ECO:0008006" key="3">
    <source>
        <dbReference type="Google" id="ProtNLM"/>
    </source>
</evidence>
<reference evidence="1" key="2">
    <citation type="journal article" date="2023" name="Plants (Basel)">
        <title>Annotation of the Turnera subulata (Passifloraceae) Draft Genome Reveals the S-Locus Evolved after the Divergence of Turneroideae from Passifloroideae in a Stepwise Manner.</title>
        <authorList>
            <person name="Henning P.M."/>
            <person name="Roalson E.H."/>
            <person name="Mir W."/>
            <person name="McCubbin A.G."/>
            <person name="Shore J.S."/>
        </authorList>
    </citation>
    <scope>NUCLEOTIDE SEQUENCE</scope>
    <source>
        <strain evidence="1">F60SS</strain>
    </source>
</reference>
<reference evidence="1" key="1">
    <citation type="submission" date="2022-02" db="EMBL/GenBank/DDBJ databases">
        <authorList>
            <person name="Henning P.M."/>
            <person name="McCubbin A.G."/>
            <person name="Shore J.S."/>
        </authorList>
    </citation>
    <scope>NUCLEOTIDE SEQUENCE</scope>
    <source>
        <strain evidence="1">F60SS</strain>
        <tissue evidence="1">Leaves</tissue>
    </source>
</reference>
<sequence length="103" mass="11592">MACQIATAFGPCVNNRDYLFLLEKAMFGIGHEDGMVIELANEVMESIEWVFQGEEANRANTNCTEIPHSVTSTASPTRSRCYGIVVLKCLRAEYRLIHTCRTF</sequence>
<keyword evidence="2" id="KW-1185">Reference proteome</keyword>
<name>A0A9Q0F7M4_9ROSI</name>
<accession>A0A9Q0F7M4</accession>
<organism evidence="1 2">
    <name type="scientific">Turnera subulata</name>
    <dbReference type="NCBI Taxonomy" id="218843"/>
    <lineage>
        <taxon>Eukaryota</taxon>
        <taxon>Viridiplantae</taxon>
        <taxon>Streptophyta</taxon>
        <taxon>Embryophyta</taxon>
        <taxon>Tracheophyta</taxon>
        <taxon>Spermatophyta</taxon>
        <taxon>Magnoliopsida</taxon>
        <taxon>eudicotyledons</taxon>
        <taxon>Gunneridae</taxon>
        <taxon>Pentapetalae</taxon>
        <taxon>rosids</taxon>
        <taxon>fabids</taxon>
        <taxon>Malpighiales</taxon>
        <taxon>Passifloraceae</taxon>
        <taxon>Turnera</taxon>
    </lineage>
</organism>
<proteinExistence type="predicted"/>
<comment type="caution">
    <text evidence="1">The sequence shown here is derived from an EMBL/GenBank/DDBJ whole genome shotgun (WGS) entry which is preliminary data.</text>
</comment>
<gene>
    <name evidence="1" type="ORF">Tsubulata_023875</name>
</gene>
<protein>
    <recommendedName>
        <fullName evidence="3">Gamma-glutamylcyclotransferase</fullName>
    </recommendedName>
</protein>